<name>A0A1C5J9M3_9ACTN</name>
<dbReference type="InterPro" id="IPR011009">
    <property type="entry name" value="Kinase-like_dom_sf"/>
</dbReference>
<dbReference type="InterPro" id="IPR017441">
    <property type="entry name" value="Protein_kinase_ATP_BS"/>
</dbReference>
<dbReference type="SMART" id="SM00220">
    <property type="entry name" value="S_TKc"/>
    <property type="match status" value="1"/>
</dbReference>
<sequence length="655" mass="68376">MRQQLVAGRYRLRQLVGTGGMGRVWLARDEMLHREVAVKEVVPPNWLAEAERDELRLRTLREARTAARVDHPNVVRLYDVVHEGESPWIVMEYVRSRSLQQIITTEGPLDPRRTAQVGLAVLAALRAAHAAGVLHRDVKPHNVLVADDGRVVLTDFGLATFDGGDGAMTGPGLVLGSPQFVAPERARDGVSDPRTDLWSLGATLYAAVEGRSPYARGNAMATLSALATEPPDPVRRAGPLRPVLTGLLQRDPLRRLTAAEVEPLLRGVAGSALVRPAPSGGGGGGVALPAPRDPGPSDRVVGPARADRAPVDRIEQPARHGPGPAFGVDLPAAGGGGPGTTTAAELPVAGGPAVGVELPVAGGGGPRPAPGSVQLRPVTGHPVGGAASGRYAEPAPPAATGDSRTDGVPNARPSPPGRSARRTRLVGVGAAVALLAGAGAAVALHDADGPDRLPSGAGSPAVTAPATAGPATTGPATGAAVPAAFACGTPPSTATPVATSPPRAGEDALFPGWTWYRDPAGWRIATPTRWLRWTESGVTCFREPNGSRLLSVAPVEPPADPVAYWRAEERRLRGAGALHDYRKVEISALEIYGRNAAIWECVWRNAAGVRVQSARLLAQPAKGRAYAVAWLTTEFDWQVNGQYFPMIRQSFDDDG</sequence>
<dbReference type="EC" id="2.7.11.1" evidence="1"/>
<feature type="domain" description="Protein kinase" evidence="9">
    <location>
        <begin position="10"/>
        <end position="265"/>
    </location>
</feature>
<evidence type="ECO:0000256" key="1">
    <source>
        <dbReference type="ARBA" id="ARBA00012513"/>
    </source>
</evidence>
<dbReference type="EMBL" id="LT607751">
    <property type="protein sequence ID" value="SCG67275.1"/>
    <property type="molecule type" value="Genomic_DNA"/>
</dbReference>
<dbReference type="InterPro" id="IPR008271">
    <property type="entry name" value="Ser/Thr_kinase_AS"/>
</dbReference>
<dbReference type="CDD" id="cd14014">
    <property type="entry name" value="STKc_PknB_like"/>
    <property type="match status" value="1"/>
</dbReference>
<keyword evidence="3" id="KW-0808">Transferase</keyword>
<dbReference type="Gene3D" id="1.10.510.10">
    <property type="entry name" value="Transferase(Phosphotransferase) domain 1"/>
    <property type="match status" value="1"/>
</dbReference>
<proteinExistence type="predicted"/>
<dbReference type="PROSITE" id="PS00108">
    <property type="entry name" value="PROTEIN_KINASE_ST"/>
    <property type="match status" value="1"/>
</dbReference>
<dbReference type="PROSITE" id="PS50011">
    <property type="entry name" value="PROTEIN_KINASE_DOM"/>
    <property type="match status" value="1"/>
</dbReference>
<keyword evidence="11" id="KW-1185">Reference proteome</keyword>
<dbReference type="Proteomes" id="UP000198210">
    <property type="component" value="Chromosome I"/>
</dbReference>
<evidence type="ECO:0000259" key="9">
    <source>
        <dbReference type="PROSITE" id="PS50011"/>
    </source>
</evidence>
<dbReference type="Gene3D" id="3.30.200.20">
    <property type="entry name" value="Phosphorylase Kinase, domain 1"/>
    <property type="match status" value="1"/>
</dbReference>
<evidence type="ECO:0000256" key="4">
    <source>
        <dbReference type="ARBA" id="ARBA00022741"/>
    </source>
</evidence>
<feature type="compositionally biased region" description="Basic and acidic residues" evidence="8">
    <location>
        <begin position="305"/>
        <end position="318"/>
    </location>
</feature>
<feature type="binding site" evidence="7">
    <location>
        <position position="39"/>
    </location>
    <ligand>
        <name>ATP</name>
        <dbReference type="ChEBI" id="CHEBI:30616"/>
    </ligand>
</feature>
<dbReference type="Pfam" id="PF00069">
    <property type="entry name" value="Pkinase"/>
    <property type="match status" value="1"/>
</dbReference>
<dbReference type="PANTHER" id="PTHR43289">
    <property type="entry name" value="MITOGEN-ACTIVATED PROTEIN KINASE KINASE KINASE 20-RELATED"/>
    <property type="match status" value="1"/>
</dbReference>
<dbReference type="SUPFAM" id="SSF56112">
    <property type="entry name" value="Protein kinase-like (PK-like)"/>
    <property type="match status" value="1"/>
</dbReference>
<reference evidence="10 11" key="1">
    <citation type="submission" date="2016-06" db="EMBL/GenBank/DDBJ databases">
        <authorList>
            <person name="Kjaerup R.B."/>
            <person name="Dalgaard T.S."/>
            <person name="Juul-Madsen H.R."/>
        </authorList>
    </citation>
    <scope>NUCLEOTIDE SEQUENCE [LARGE SCALE GENOMIC DNA]</scope>
    <source>
        <strain evidence="10 11">DSM 45097</strain>
    </source>
</reference>
<dbReference type="AlphaFoldDB" id="A0A1C5J9M3"/>
<organism evidence="10 11">
    <name type="scientific">Micromonospora siamensis</name>
    <dbReference type="NCBI Taxonomy" id="299152"/>
    <lineage>
        <taxon>Bacteria</taxon>
        <taxon>Bacillati</taxon>
        <taxon>Actinomycetota</taxon>
        <taxon>Actinomycetes</taxon>
        <taxon>Micromonosporales</taxon>
        <taxon>Micromonosporaceae</taxon>
        <taxon>Micromonospora</taxon>
    </lineage>
</organism>
<feature type="region of interest" description="Disordered" evidence="8">
    <location>
        <begin position="276"/>
        <end position="347"/>
    </location>
</feature>
<dbReference type="GO" id="GO:0004674">
    <property type="term" value="F:protein serine/threonine kinase activity"/>
    <property type="evidence" value="ECO:0007669"/>
    <property type="project" value="UniProtKB-KW"/>
</dbReference>
<keyword evidence="2 10" id="KW-0723">Serine/threonine-protein kinase</keyword>
<evidence type="ECO:0000313" key="10">
    <source>
        <dbReference type="EMBL" id="SCG67275.1"/>
    </source>
</evidence>
<dbReference type="PROSITE" id="PS00107">
    <property type="entry name" value="PROTEIN_KINASE_ATP"/>
    <property type="match status" value="1"/>
</dbReference>
<keyword evidence="5 10" id="KW-0418">Kinase</keyword>
<evidence type="ECO:0000256" key="3">
    <source>
        <dbReference type="ARBA" id="ARBA00022679"/>
    </source>
</evidence>
<evidence type="ECO:0000256" key="5">
    <source>
        <dbReference type="ARBA" id="ARBA00022777"/>
    </source>
</evidence>
<protein>
    <recommendedName>
        <fullName evidence="1">non-specific serine/threonine protein kinase</fullName>
        <ecNumber evidence="1">2.7.11.1</ecNumber>
    </recommendedName>
</protein>
<evidence type="ECO:0000256" key="8">
    <source>
        <dbReference type="SAM" id="MobiDB-lite"/>
    </source>
</evidence>
<evidence type="ECO:0000256" key="2">
    <source>
        <dbReference type="ARBA" id="ARBA00022527"/>
    </source>
</evidence>
<dbReference type="RefSeq" id="WP_088972135.1">
    <property type="nucleotide sequence ID" value="NZ_JBHLYF010000004.1"/>
</dbReference>
<dbReference type="InterPro" id="IPR000719">
    <property type="entry name" value="Prot_kinase_dom"/>
</dbReference>
<evidence type="ECO:0000256" key="6">
    <source>
        <dbReference type="ARBA" id="ARBA00022840"/>
    </source>
</evidence>
<feature type="region of interest" description="Disordered" evidence="8">
    <location>
        <begin position="380"/>
        <end position="421"/>
    </location>
</feature>
<dbReference type="GO" id="GO:0005524">
    <property type="term" value="F:ATP binding"/>
    <property type="evidence" value="ECO:0007669"/>
    <property type="project" value="UniProtKB-UniRule"/>
</dbReference>
<evidence type="ECO:0000256" key="7">
    <source>
        <dbReference type="PROSITE-ProRule" id="PRU10141"/>
    </source>
</evidence>
<dbReference type="PANTHER" id="PTHR43289:SF6">
    <property type="entry name" value="SERINE_THREONINE-PROTEIN KINASE NEKL-3"/>
    <property type="match status" value="1"/>
</dbReference>
<gene>
    <name evidence="10" type="ORF">GA0074704_4276</name>
</gene>
<evidence type="ECO:0000313" key="11">
    <source>
        <dbReference type="Proteomes" id="UP000198210"/>
    </source>
</evidence>
<feature type="compositionally biased region" description="Low complexity" evidence="8">
    <location>
        <begin position="456"/>
        <end position="475"/>
    </location>
</feature>
<accession>A0A1C5J9M3</accession>
<feature type="region of interest" description="Disordered" evidence="8">
    <location>
        <begin position="451"/>
        <end position="475"/>
    </location>
</feature>
<keyword evidence="4 7" id="KW-0547">Nucleotide-binding</keyword>
<keyword evidence="6 7" id="KW-0067">ATP-binding</keyword>